<evidence type="ECO:0000313" key="3">
    <source>
        <dbReference type="Proteomes" id="UP000800981"/>
    </source>
</evidence>
<comment type="caution">
    <text evidence="2">The sequence shown here is derived from an EMBL/GenBank/DDBJ whole genome shotgun (WGS) entry which is preliminary data.</text>
</comment>
<dbReference type="InterPro" id="IPR036866">
    <property type="entry name" value="RibonucZ/Hydroxyglut_hydro"/>
</dbReference>
<dbReference type="EMBL" id="JAANNP010000020">
    <property type="protein sequence ID" value="NHC15219.1"/>
    <property type="molecule type" value="Genomic_DNA"/>
</dbReference>
<dbReference type="Proteomes" id="UP000800981">
    <property type="component" value="Unassembled WGS sequence"/>
</dbReference>
<dbReference type="Pfam" id="PF00753">
    <property type="entry name" value="Lactamase_B"/>
    <property type="match status" value="1"/>
</dbReference>
<dbReference type="Gene3D" id="1.10.10.10">
    <property type="entry name" value="Winged helix-like DNA-binding domain superfamily/Winged helix DNA-binding domain"/>
    <property type="match status" value="1"/>
</dbReference>
<dbReference type="InterPro" id="IPR001279">
    <property type="entry name" value="Metallo-B-lactamas"/>
</dbReference>
<dbReference type="Gene3D" id="3.60.15.10">
    <property type="entry name" value="Ribonuclease Z/Hydroxyacylglutathione hydrolase-like"/>
    <property type="match status" value="1"/>
</dbReference>
<reference evidence="2 3" key="1">
    <citation type="submission" date="2020-03" db="EMBL/GenBank/DDBJ databases">
        <title>Two novel Motilibacter sp.</title>
        <authorList>
            <person name="Liu S."/>
        </authorList>
    </citation>
    <scope>NUCLEOTIDE SEQUENCE [LARGE SCALE GENOMIC DNA]</scope>
    <source>
        <strain evidence="2 3">E257</strain>
    </source>
</reference>
<dbReference type="PANTHER" id="PTHR23131">
    <property type="entry name" value="ENDORIBONUCLEASE LACTB2"/>
    <property type="match status" value="1"/>
</dbReference>
<name>A0ABX0GZL5_9ACTN</name>
<dbReference type="SUPFAM" id="SSF56281">
    <property type="entry name" value="Metallo-hydrolase/oxidoreductase"/>
    <property type="match status" value="1"/>
</dbReference>
<dbReference type="CDD" id="cd16278">
    <property type="entry name" value="metallo-hydrolase-like_MBL-fold"/>
    <property type="match status" value="1"/>
</dbReference>
<dbReference type="InterPro" id="IPR050662">
    <property type="entry name" value="Sec-metab_biosynth-thioest"/>
</dbReference>
<feature type="domain" description="Metallo-beta-lactamase" evidence="1">
    <location>
        <begin position="5"/>
        <end position="163"/>
    </location>
</feature>
<gene>
    <name evidence="2" type="ORF">G9H71_15655</name>
</gene>
<dbReference type="InterPro" id="IPR036388">
    <property type="entry name" value="WH-like_DNA-bd_sf"/>
</dbReference>
<evidence type="ECO:0000259" key="1">
    <source>
        <dbReference type="SMART" id="SM00849"/>
    </source>
</evidence>
<proteinExistence type="predicted"/>
<organism evidence="2 3">
    <name type="scientific">Motilibacter deserti</name>
    <dbReference type="NCBI Taxonomy" id="2714956"/>
    <lineage>
        <taxon>Bacteria</taxon>
        <taxon>Bacillati</taxon>
        <taxon>Actinomycetota</taxon>
        <taxon>Actinomycetes</taxon>
        <taxon>Motilibacterales</taxon>
        <taxon>Motilibacteraceae</taxon>
        <taxon>Motilibacter</taxon>
    </lineage>
</organism>
<keyword evidence="3" id="KW-1185">Reference proteome</keyword>
<evidence type="ECO:0000313" key="2">
    <source>
        <dbReference type="EMBL" id="NHC15219.1"/>
    </source>
</evidence>
<dbReference type="PANTHER" id="PTHR23131:SF0">
    <property type="entry name" value="ENDORIBONUCLEASE LACTB2"/>
    <property type="match status" value="1"/>
</dbReference>
<sequence length="232" mass="23961">MTLDGTNTWLLRTGGGTVVVDPGPDDEGHLRRLAASGPVLLAVLTHHHADHTGGAARLRELTGCPVTAYAPELCAGSAPLSEGEPLPVPGLSPDVLPTRVLATPGHTDDSVCVLVEHPATPAVLTGDTVLGRGPTVVEGRLAAYLRSLDRLHTLGPIAALPGHGPVLASIADAAAQLSAHRRERVEQVRAALAAGATTAEDVVERVYPGLEPGLRRAALHSTHGALDYLREA</sequence>
<dbReference type="SMART" id="SM00849">
    <property type="entry name" value="Lactamase_B"/>
    <property type="match status" value="1"/>
</dbReference>
<protein>
    <submittedName>
        <fullName evidence="2">MBL fold metallo-hydrolase</fullName>
    </submittedName>
</protein>
<accession>A0ABX0GZL5</accession>